<dbReference type="GO" id="GO:0008168">
    <property type="term" value="F:methyltransferase activity"/>
    <property type="evidence" value="ECO:0007669"/>
    <property type="project" value="UniProtKB-KW"/>
</dbReference>
<dbReference type="SUPFAM" id="SSF53335">
    <property type="entry name" value="S-adenosyl-L-methionine-dependent methyltransferases"/>
    <property type="match status" value="1"/>
</dbReference>
<dbReference type="RefSeq" id="WP_061084481.1">
    <property type="nucleotide sequence ID" value="NZ_CP033930.1"/>
</dbReference>
<name>A0AAD0YTX3_CHRID</name>
<protein>
    <submittedName>
        <fullName evidence="2">Class I SAM-dependent methyltransferase</fullName>
    </submittedName>
</protein>
<evidence type="ECO:0000259" key="1">
    <source>
        <dbReference type="Pfam" id="PF13649"/>
    </source>
</evidence>
<dbReference type="Gene3D" id="3.40.50.150">
    <property type="entry name" value="Vaccinia Virus protein VP39"/>
    <property type="match status" value="1"/>
</dbReference>
<sequence>MRDHTWLEKWNERYTQEEFVYGTEPNLYLQEKLASLKPGTILFPADGEGRNSVYSAIQGWKASAFDISKQGRNKALQLAAQNNVSIDYQVGELQTLRFNKQQFDVIALIYAHFPGDIKSAVHQMLDQYLRKGGFVIFEAFSKKHLGYVTKNEKVGGPRDLESLFSIEEINADFPDYDIKELKEVEIELNEGLFHNGTGSVIRFVGQKR</sequence>
<gene>
    <name evidence="2" type="ORF">EG352_05820</name>
</gene>
<dbReference type="GO" id="GO:0032259">
    <property type="term" value="P:methylation"/>
    <property type="evidence" value="ECO:0007669"/>
    <property type="project" value="UniProtKB-KW"/>
</dbReference>
<dbReference type="Pfam" id="PF13649">
    <property type="entry name" value="Methyltransf_25"/>
    <property type="match status" value="1"/>
</dbReference>
<proteinExistence type="predicted"/>
<keyword evidence="2" id="KW-0489">Methyltransferase</keyword>
<reference evidence="2 3" key="1">
    <citation type="submission" date="2018-11" db="EMBL/GenBank/DDBJ databases">
        <title>Proposal to divide the Flavobacteriaceae and reorganize its genera based on Amino Acid Identity values calculated from whole genome sequences.</title>
        <authorList>
            <person name="Nicholson A.C."/>
            <person name="Gulvik C.A."/>
            <person name="Whitney A.M."/>
            <person name="Humrighouse B.W."/>
            <person name="Bell M."/>
            <person name="Holmes B."/>
            <person name="Steigerwalt A.G."/>
            <person name="Villarma A."/>
            <person name="Sheth M."/>
            <person name="Batra D."/>
            <person name="Pryor J."/>
            <person name="Bernardet J.-F."/>
            <person name="Hugo C."/>
            <person name="Kampfer P."/>
            <person name="Newman J."/>
            <person name="McQuiston J.R."/>
        </authorList>
    </citation>
    <scope>NUCLEOTIDE SEQUENCE [LARGE SCALE GENOMIC DNA]</scope>
    <source>
        <strain evidence="2 3">H5559</strain>
    </source>
</reference>
<keyword evidence="2" id="KW-0808">Transferase</keyword>
<dbReference type="EMBL" id="CP033930">
    <property type="protein sequence ID" value="AZB17318.1"/>
    <property type="molecule type" value="Genomic_DNA"/>
</dbReference>
<dbReference type="AlphaFoldDB" id="A0AAD0YTX3"/>
<accession>A0AAD0YTX3</accession>
<dbReference type="InterPro" id="IPR041698">
    <property type="entry name" value="Methyltransf_25"/>
</dbReference>
<dbReference type="InterPro" id="IPR029063">
    <property type="entry name" value="SAM-dependent_MTases_sf"/>
</dbReference>
<evidence type="ECO:0000313" key="3">
    <source>
        <dbReference type="Proteomes" id="UP000269015"/>
    </source>
</evidence>
<dbReference type="Proteomes" id="UP000269015">
    <property type="component" value="Chromosome"/>
</dbReference>
<organism evidence="2 3">
    <name type="scientific">Chryseobacterium indologenes</name>
    <name type="common">Flavobacterium indologenes</name>
    <dbReference type="NCBI Taxonomy" id="253"/>
    <lineage>
        <taxon>Bacteria</taxon>
        <taxon>Pseudomonadati</taxon>
        <taxon>Bacteroidota</taxon>
        <taxon>Flavobacteriia</taxon>
        <taxon>Flavobacteriales</taxon>
        <taxon>Weeksellaceae</taxon>
        <taxon>Chryseobacterium group</taxon>
        <taxon>Chryseobacterium</taxon>
    </lineage>
</organism>
<evidence type="ECO:0000313" key="2">
    <source>
        <dbReference type="EMBL" id="AZB17318.1"/>
    </source>
</evidence>
<feature type="domain" description="Methyltransferase" evidence="1">
    <location>
        <begin position="47"/>
        <end position="133"/>
    </location>
</feature>